<evidence type="ECO:0000313" key="1">
    <source>
        <dbReference type="EMBL" id="CAH2084726.1"/>
    </source>
</evidence>
<sequence>MSTVYSIKKRLTKKDENDLIELVKLLAGPEFSSWNPSQHARDKAYNPPKSKINTHFYCTNCNIILTSHNNCKKMKTKSIKCTDCETQYKLTLESPNQFILIDFEYQLKTLLHEEDVQKDLLQTLTKISESQNNGVINDIYDSKLYKNIQGSSPQTLTYNLNTDGAPAFKSSNRSFWPIQLHLNELSLRIRKQNVILAGMFLTSSEPSPELMKIYLSKFIDDAEKLKKNGLNITIHNSNEQKNFKFHCFLVCVDSVARPVIQNRYQFNGYYGCSWCYAHGEYYNSAMRYPIVENDPALRTHNDHVLDIENGEKLSRHINGVKGRTELLRLKHLECVWSLPVDYMHGVLLGVSRQLWTIWTTPKTPYYFTSKNCEEIDKRYLSIKRPHEIHRLTY</sequence>
<name>A0AAU9TG79_EUPED</name>
<comment type="caution">
    <text evidence="1">The sequence shown here is derived from an EMBL/GenBank/DDBJ whole genome shotgun (WGS) entry which is preliminary data.</text>
</comment>
<dbReference type="EMBL" id="CAKOGL010000003">
    <property type="protein sequence ID" value="CAH2084726.1"/>
    <property type="molecule type" value="Genomic_DNA"/>
</dbReference>
<organism evidence="1 2">
    <name type="scientific">Euphydryas editha</name>
    <name type="common">Edith's checkerspot</name>
    <dbReference type="NCBI Taxonomy" id="104508"/>
    <lineage>
        <taxon>Eukaryota</taxon>
        <taxon>Metazoa</taxon>
        <taxon>Ecdysozoa</taxon>
        <taxon>Arthropoda</taxon>
        <taxon>Hexapoda</taxon>
        <taxon>Insecta</taxon>
        <taxon>Pterygota</taxon>
        <taxon>Neoptera</taxon>
        <taxon>Endopterygota</taxon>
        <taxon>Lepidoptera</taxon>
        <taxon>Glossata</taxon>
        <taxon>Ditrysia</taxon>
        <taxon>Papilionoidea</taxon>
        <taxon>Nymphalidae</taxon>
        <taxon>Nymphalinae</taxon>
        <taxon>Euphydryas</taxon>
    </lineage>
</organism>
<reference evidence="1" key="1">
    <citation type="submission" date="2022-03" db="EMBL/GenBank/DDBJ databases">
        <authorList>
            <person name="Tunstrom K."/>
        </authorList>
    </citation>
    <scope>NUCLEOTIDE SEQUENCE</scope>
</reference>
<dbReference type="Proteomes" id="UP001153954">
    <property type="component" value="Unassembled WGS sequence"/>
</dbReference>
<gene>
    <name evidence="1" type="ORF">EEDITHA_LOCUS1271</name>
</gene>
<proteinExistence type="predicted"/>
<dbReference type="PANTHER" id="PTHR46579:SF1">
    <property type="entry name" value="F5_8 TYPE C DOMAIN-CONTAINING PROTEIN"/>
    <property type="match status" value="1"/>
</dbReference>
<accession>A0AAU9TG79</accession>
<evidence type="ECO:0000313" key="2">
    <source>
        <dbReference type="Proteomes" id="UP001153954"/>
    </source>
</evidence>
<dbReference type="AlphaFoldDB" id="A0AAU9TG79"/>
<dbReference type="PANTHER" id="PTHR46579">
    <property type="entry name" value="F5/8 TYPE C DOMAIN-CONTAINING PROTEIN-RELATED"/>
    <property type="match status" value="1"/>
</dbReference>
<evidence type="ECO:0008006" key="3">
    <source>
        <dbReference type="Google" id="ProtNLM"/>
    </source>
</evidence>
<keyword evidence="2" id="KW-1185">Reference proteome</keyword>
<protein>
    <recommendedName>
        <fullName evidence="3">Transposase</fullName>
    </recommendedName>
</protein>